<name>A0A0A8YYJ7_ARUDO</name>
<proteinExistence type="predicted"/>
<reference evidence="1" key="1">
    <citation type="submission" date="2014-09" db="EMBL/GenBank/DDBJ databases">
        <authorList>
            <person name="Magalhaes I.L.F."/>
            <person name="Oliveira U."/>
            <person name="Santos F.R."/>
            <person name="Vidigal T.H.D.A."/>
            <person name="Brescovit A.D."/>
            <person name="Santos A.J."/>
        </authorList>
    </citation>
    <scope>NUCLEOTIDE SEQUENCE</scope>
    <source>
        <tissue evidence="1">Shoot tissue taken approximately 20 cm above the soil surface</tissue>
    </source>
</reference>
<accession>A0A0A8YYJ7</accession>
<dbReference type="AlphaFoldDB" id="A0A0A8YYJ7"/>
<sequence>MLLVPASTVPIPRTAVPLLQCFPNPTAHAQSFPSCPDTFPSSLPSRSITPQHSCAIFCRFLQCPGEPQGGCANGRQPACVTQDVGSELMQAGDFFFQQRLTASRCFNPFLALPEVKVSAV</sequence>
<reference evidence="1" key="2">
    <citation type="journal article" date="2015" name="Data Brief">
        <title>Shoot transcriptome of the giant reed, Arundo donax.</title>
        <authorList>
            <person name="Barrero R.A."/>
            <person name="Guerrero F.D."/>
            <person name="Moolhuijzen P."/>
            <person name="Goolsby J.A."/>
            <person name="Tidwell J."/>
            <person name="Bellgard S.E."/>
            <person name="Bellgard M.I."/>
        </authorList>
    </citation>
    <scope>NUCLEOTIDE SEQUENCE</scope>
    <source>
        <tissue evidence="1">Shoot tissue taken approximately 20 cm above the soil surface</tissue>
    </source>
</reference>
<organism evidence="1">
    <name type="scientific">Arundo donax</name>
    <name type="common">Giant reed</name>
    <name type="synonym">Donax arundinaceus</name>
    <dbReference type="NCBI Taxonomy" id="35708"/>
    <lineage>
        <taxon>Eukaryota</taxon>
        <taxon>Viridiplantae</taxon>
        <taxon>Streptophyta</taxon>
        <taxon>Embryophyta</taxon>
        <taxon>Tracheophyta</taxon>
        <taxon>Spermatophyta</taxon>
        <taxon>Magnoliopsida</taxon>
        <taxon>Liliopsida</taxon>
        <taxon>Poales</taxon>
        <taxon>Poaceae</taxon>
        <taxon>PACMAD clade</taxon>
        <taxon>Arundinoideae</taxon>
        <taxon>Arundineae</taxon>
        <taxon>Arundo</taxon>
    </lineage>
</organism>
<evidence type="ECO:0000313" key="1">
    <source>
        <dbReference type="EMBL" id="JAD29560.1"/>
    </source>
</evidence>
<protein>
    <submittedName>
        <fullName evidence="1">Uncharacterized protein</fullName>
    </submittedName>
</protein>
<dbReference type="EMBL" id="GBRH01268335">
    <property type="protein sequence ID" value="JAD29560.1"/>
    <property type="molecule type" value="Transcribed_RNA"/>
</dbReference>